<dbReference type="AlphaFoldDB" id="A0AAW6BM72"/>
<gene>
    <name evidence="1" type="ORF">PH362_22040</name>
</gene>
<dbReference type="EMBL" id="JAQMFO010000048">
    <property type="protein sequence ID" value="MDB6374533.1"/>
    <property type="molecule type" value="Genomic_DNA"/>
</dbReference>
<dbReference type="Proteomes" id="UP001212996">
    <property type="component" value="Unassembled WGS sequence"/>
</dbReference>
<organism evidence="1 2">
    <name type="scientific">Photorhabdus bodei</name>
    <dbReference type="NCBI Taxonomy" id="2029681"/>
    <lineage>
        <taxon>Bacteria</taxon>
        <taxon>Pseudomonadati</taxon>
        <taxon>Pseudomonadota</taxon>
        <taxon>Gammaproteobacteria</taxon>
        <taxon>Enterobacterales</taxon>
        <taxon>Morganellaceae</taxon>
        <taxon>Photorhabdus</taxon>
    </lineage>
</organism>
<evidence type="ECO:0000313" key="2">
    <source>
        <dbReference type="Proteomes" id="UP001212996"/>
    </source>
</evidence>
<evidence type="ECO:0000313" key="1">
    <source>
        <dbReference type="EMBL" id="MDB6374533.1"/>
    </source>
</evidence>
<dbReference type="RefSeq" id="WP_113044078.1">
    <property type="nucleotide sequence ID" value="NZ_CAWQKC010000297.1"/>
</dbReference>
<comment type="caution">
    <text evidence="1">The sequence shown here is derived from an EMBL/GenBank/DDBJ whole genome shotgun (WGS) entry which is preliminary data.</text>
</comment>
<reference evidence="1" key="1">
    <citation type="submission" date="2023-01" db="EMBL/GenBank/DDBJ databases">
        <title>Genome sequencing of Photorhabdus bodei 09-20.</title>
        <authorList>
            <person name="Kalindamar S."/>
            <person name="Kumru S."/>
        </authorList>
    </citation>
    <scope>NUCLEOTIDE SEQUENCE</scope>
    <source>
        <strain evidence="1">09-20</strain>
    </source>
</reference>
<sequence>MPKKDVDFMKVLEKNLCPACGDKECPIHNKMKHMRDSMNEIVEAYFKDDMLKIKKISVQRFSHYYSNFNHETIENDKSMSSIGLFNHYRRDSGQEITLSKIGVQNKISNLIKTPGAFKRTDGTSIQSRFISQIQNGDRTHFNNAYNFGTESRHFNDPLWAIGGAKVSGKLTDVKVETRGNKYNLSGVIHYKLYDKFTDPYDTFNLVKRDLNPNGTPFDITGAWKEPVNFNIDKNVYDNKIKPLIDKQ</sequence>
<protein>
    <submittedName>
        <fullName evidence="1">Uncharacterized protein</fullName>
    </submittedName>
</protein>
<name>A0AAW6BM72_9GAMM</name>
<accession>A0AAW6BM72</accession>
<proteinExistence type="predicted"/>